<dbReference type="InterPro" id="IPR000477">
    <property type="entry name" value="RT_dom"/>
</dbReference>
<dbReference type="PROSITE" id="PS00726">
    <property type="entry name" value="AP_NUCLEASE_F1_1"/>
    <property type="match status" value="1"/>
</dbReference>
<feature type="domain" description="Reverse transcriptase" evidence="4">
    <location>
        <begin position="972"/>
        <end position="1248"/>
    </location>
</feature>
<dbReference type="GO" id="GO:0003677">
    <property type="term" value="F:DNA binding"/>
    <property type="evidence" value="ECO:0007669"/>
    <property type="project" value="InterPro"/>
</dbReference>
<sequence length="1759" mass="201181">MDGAGSRRVRVWGAEGSSKVYPSDRQGGQRSRWKPSLQPSNSTTFFFSNFPNGFGEMDMFKIFQRWARVKEVFISRRLNKWGKRFGFVRLFDVKNVGNLEKELDQIYIGSRKLFVNLPKYHRSRMESPRAEGKNRSSLAMGRQMNGVTERVEPKNKECFARVVGDIATLIDIDDFTLMWENIEFAHLKVRIENNRYIRVARKIRINDQSISISIEEEHPVAVASQCKGSHCNYDSSDSISSTETYVEESSFSVKSGEEEYDRRAKEERQAEGRGKCGNSFTKEVSQRQKTFVEPDFGNDPVQACAISRFSINAHAELASLVVNIESMCTQNVNMLGLGQVRKEAQEEVVQAGVGADNFRSGSGQSVAGPRSECEARNHPKGSHGYPRGLEMNTLQEQRNTTCAEMEACNINLLELESGSTKKALEQQGVQFGHTISEPQGDVNGLGTHGIGTEQPLCGGEDVGLAGRFLKSYQRRHKIKGLVELEVSKSHPRRSVQIHNKYPQGAISSHSRQDMAAVSLSDGDIDNCNLTLRDPESLVEPAKLWGISRKVGIICHKDEQEVVHEYSCMEERDLKFMRSIEDGKKGGMGGGTKTRYIRHLVGKEEADFVCVQETKAKEISDARCFSWWGDNKVGWIHNKGEEGGGSLLSLWHKEVFSYENHLMGKGFIVVIGQHLKSSSSRSERKGIRDRSDQSREISGFNNFIESNSLFDLPLVGKKFTWFKPDGTAKSRIDRALVTEEWVQKWPMCKQYVLRREVSDHCTLEKGFNIMVKDKWKSFSVQGNGIAKLKEKMKLLKSDLKVWNREVFGNLHTTKRRILQELEDLDNRDCNGDLEESERLTRMELTSRLVENDKKLEYLICQKARASLFKSGDVCTRFFHSSLRWRRLMNEVKGVQVGNRWCEEPGTIRLEAKKLFEVRFNATKDLGVRLDEVEFKTLTMMDNEGLVAGFTEKEIKDAVWQCEGSKSPGPNGFNFNFIRKSWDLIKEELMEAMVRDPSKLEQYRPISLVGVIYNIITKVLASRMKKVLPTIIDESQSAFLKGRGILDSVLMANEVVEDIRKKGRSDICLKVDFEKAYDSVRWDFLYDMLHRMGFHNVWISWIRGCLESAIVSLLVNGSTTEEFKPSRGLRQGDPLAHFLFIVVAEGLAGLVRQALKANMLTGLKIGRQEVEMCILQFADDTLFLCEDTIDNVVTLKAILRGFELASGLRINFHKSRLAGINVQSNVVVCFTKILNYIQMEVPFKYLGLEVGGNPRKKQFWEPVLNKLKARLSAWKGRAPVSVCKRIISIQTRFLWDWGKLSKPIAWASWKDVCRPKEEGGLGCRNIRLFNQALLAKWRWRCVSEEKGRWKTLLESKYNLGIDSSQTPVKSQSWWWRDLSKMCKEGGGKGWFQEELGWEIGYGDKVKFSEEVWVGSVDLKSLFPRLYSLSLNQGQTVGELGEWIDSEWRWRMRWKRDRFEWESSLERDLIALLSGVTLKKNVQDIQVWGKEVPGLFSVNSAYECLAKHDRGNQSEVYKLLWKVKAFPNVVVTAWRVLLSKLPTRHNDLRLHFQSFHLFQASNKQNKIWKGVWANVIRCIWDQRNLITFQQGVVDAEEIFQRAQLKSWLWMKTLLWNRIEFPWGMREYIWTAGICGAVTRFEVKESVVEVAAASGVVSRTPGVAAAEVRLLAGCTKTDWSSRALLSCKRRGGHFVKGNGIKEKGRKYRLWMKVRICQLRVSSWNHTLQQRIFKADATQTHLEGAEKEALYNNGVHQLKVVLLT</sequence>
<dbReference type="SUPFAM" id="SSF54928">
    <property type="entry name" value="RNA-binding domain, RBD"/>
    <property type="match status" value="1"/>
</dbReference>
<organism evidence="5">
    <name type="scientific">Phaseolus vulgaris</name>
    <name type="common">Kidney bean</name>
    <name type="synonym">French bean</name>
    <dbReference type="NCBI Taxonomy" id="3885"/>
    <lineage>
        <taxon>Eukaryota</taxon>
        <taxon>Viridiplantae</taxon>
        <taxon>Streptophyta</taxon>
        <taxon>Embryophyta</taxon>
        <taxon>Tracheophyta</taxon>
        <taxon>Spermatophyta</taxon>
        <taxon>Magnoliopsida</taxon>
        <taxon>eudicotyledons</taxon>
        <taxon>Gunneridae</taxon>
        <taxon>Pentapetalae</taxon>
        <taxon>rosids</taxon>
        <taxon>fabids</taxon>
        <taxon>Fabales</taxon>
        <taxon>Fabaceae</taxon>
        <taxon>Papilionoideae</taxon>
        <taxon>50 kb inversion clade</taxon>
        <taxon>NPAAA clade</taxon>
        <taxon>indigoferoid/millettioid clade</taxon>
        <taxon>Phaseoleae</taxon>
        <taxon>Phaseolus</taxon>
    </lineage>
</organism>
<feature type="region of interest" description="Disordered" evidence="2">
    <location>
        <begin position="242"/>
        <end position="278"/>
    </location>
</feature>
<protein>
    <submittedName>
        <fullName evidence="5">Putative retrotransposon</fullName>
    </submittedName>
</protein>
<proteinExistence type="predicted"/>
<dbReference type="PROSITE" id="PS50878">
    <property type="entry name" value="RT_POL"/>
    <property type="match status" value="1"/>
</dbReference>
<evidence type="ECO:0000259" key="3">
    <source>
        <dbReference type="PROSITE" id="PS50102"/>
    </source>
</evidence>
<dbReference type="InterPro" id="IPR036691">
    <property type="entry name" value="Endo/exonu/phosph_ase_sf"/>
</dbReference>
<dbReference type="GO" id="GO:0003723">
    <property type="term" value="F:RNA binding"/>
    <property type="evidence" value="ECO:0007669"/>
    <property type="project" value="UniProtKB-UniRule"/>
</dbReference>
<dbReference type="PROSITE" id="PS50102">
    <property type="entry name" value="RRM"/>
    <property type="match status" value="1"/>
</dbReference>
<dbReference type="GO" id="GO:0006281">
    <property type="term" value="P:DNA repair"/>
    <property type="evidence" value="ECO:0007669"/>
    <property type="project" value="InterPro"/>
</dbReference>
<dbReference type="SUPFAM" id="SSF56219">
    <property type="entry name" value="DNase I-like"/>
    <property type="match status" value="1"/>
</dbReference>
<keyword evidence="1" id="KW-0694">RNA-binding</keyword>
<accession>G8DCX0</accession>
<reference evidence="5" key="1">
    <citation type="submission" date="2010-11" db="EMBL/GenBank/DDBJ databases">
        <title>Evolution of the Rpp4 Asian soybean rust resistance locus in legumes.</title>
        <authorList>
            <person name="Freeman B.C."/>
            <person name="Lincoln L.M."/>
            <person name="Graham M.A."/>
        </authorList>
    </citation>
    <scope>NUCLEOTIDE SEQUENCE</scope>
</reference>
<evidence type="ECO:0000313" key="5">
    <source>
        <dbReference type="EMBL" id="AER13156.1"/>
    </source>
</evidence>
<dbReference type="Gene3D" id="3.60.10.10">
    <property type="entry name" value="Endonuclease/exonuclease/phosphatase"/>
    <property type="match status" value="1"/>
</dbReference>
<dbReference type="Pfam" id="PF00078">
    <property type="entry name" value="RVT_1"/>
    <property type="match status" value="1"/>
</dbReference>
<feature type="domain" description="RRM" evidence="3">
    <location>
        <begin position="43"/>
        <end position="120"/>
    </location>
</feature>
<feature type="compositionally biased region" description="Polar residues" evidence="2">
    <location>
        <begin position="242"/>
        <end position="253"/>
    </location>
</feature>
<dbReference type="InterPro" id="IPR020847">
    <property type="entry name" value="AP_endonuclease_F1_BS"/>
</dbReference>
<name>G8DCX0_PHAVU</name>
<dbReference type="InterPro" id="IPR000504">
    <property type="entry name" value="RRM_dom"/>
</dbReference>
<dbReference type="GO" id="GO:0004519">
    <property type="term" value="F:endonuclease activity"/>
    <property type="evidence" value="ECO:0007669"/>
    <property type="project" value="InterPro"/>
</dbReference>
<dbReference type="PANTHER" id="PTHR33116">
    <property type="entry name" value="REVERSE TRANSCRIPTASE ZINC-BINDING DOMAIN-CONTAINING PROTEIN-RELATED-RELATED"/>
    <property type="match status" value="1"/>
</dbReference>
<dbReference type="PANTHER" id="PTHR33116:SF78">
    <property type="entry name" value="OS12G0587133 PROTEIN"/>
    <property type="match status" value="1"/>
</dbReference>
<feature type="region of interest" description="Disordered" evidence="2">
    <location>
        <begin position="355"/>
        <end position="389"/>
    </location>
</feature>
<dbReference type="InterPro" id="IPR035979">
    <property type="entry name" value="RBD_domain_sf"/>
</dbReference>
<evidence type="ECO:0000256" key="1">
    <source>
        <dbReference type="PROSITE-ProRule" id="PRU00176"/>
    </source>
</evidence>
<dbReference type="InterPro" id="IPR012677">
    <property type="entry name" value="Nucleotide-bd_a/b_plait_sf"/>
</dbReference>
<evidence type="ECO:0000256" key="2">
    <source>
        <dbReference type="SAM" id="MobiDB-lite"/>
    </source>
</evidence>
<dbReference type="Gene3D" id="3.30.70.330">
    <property type="match status" value="1"/>
</dbReference>
<feature type="region of interest" description="Disordered" evidence="2">
    <location>
        <begin position="15"/>
        <end position="37"/>
    </location>
</feature>
<dbReference type="InterPro" id="IPR043502">
    <property type="entry name" value="DNA/RNA_pol_sf"/>
</dbReference>
<dbReference type="CDD" id="cd01650">
    <property type="entry name" value="RT_nLTR_like"/>
    <property type="match status" value="1"/>
</dbReference>
<dbReference type="EMBL" id="HQ632856">
    <property type="protein sequence ID" value="AER13156.1"/>
    <property type="molecule type" value="Genomic_DNA"/>
</dbReference>
<dbReference type="SUPFAM" id="SSF56672">
    <property type="entry name" value="DNA/RNA polymerases"/>
    <property type="match status" value="1"/>
</dbReference>
<feature type="compositionally biased region" description="Basic and acidic residues" evidence="2">
    <location>
        <begin position="255"/>
        <end position="274"/>
    </location>
</feature>
<evidence type="ECO:0000259" key="4">
    <source>
        <dbReference type="PROSITE" id="PS50878"/>
    </source>
</evidence>